<reference evidence="1 2" key="1">
    <citation type="submission" date="2020-09" db="EMBL/GenBank/DDBJ databases">
        <title>De no assembly of potato wild relative species, Solanum commersonii.</title>
        <authorList>
            <person name="Cho K."/>
        </authorList>
    </citation>
    <scope>NUCLEOTIDE SEQUENCE [LARGE SCALE GENOMIC DNA]</scope>
    <source>
        <strain evidence="1">LZ3.2</strain>
        <tissue evidence="1">Leaf</tissue>
    </source>
</reference>
<dbReference type="AlphaFoldDB" id="A0A9J5X204"/>
<keyword evidence="2" id="KW-1185">Reference proteome</keyword>
<dbReference type="Proteomes" id="UP000824120">
    <property type="component" value="Chromosome 10"/>
</dbReference>
<evidence type="ECO:0000313" key="2">
    <source>
        <dbReference type="Proteomes" id="UP000824120"/>
    </source>
</evidence>
<dbReference type="OrthoDB" id="1096772at2759"/>
<evidence type="ECO:0008006" key="3">
    <source>
        <dbReference type="Google" id="ProtNLM"/>
    </source>
</evidence>
<accession>A0A9J5X204</accession>
<organism evidence="1 2">
    <name type="scientific">Solanum commersonii</name>
    <name type="common">Commerson's wild potato</name>
    <name type="synonym">Commerson's nightshade</name>
    <dbReference type="NCBI Taxonomy" id="4109"/>
    <lineage>
        <taxon>Eukaryota</taxon>
        <taxon>Viridiplantae</taxon>
        <taxon>Streptophyta</taxon>
        <taxon>Embryophyta</taxon>
        <taxon>Tracheophyta</taxon>
        <taxon>Spermatophyta</taxon>
        <taxon>Magnoliopsida</taxon>
        <taxon>eudicotyledons</taxon>
        <taxon>Gunneridae</taxon>
        <taxon>Pentapetalae</taxon>
        <taxon>asterids</taxon>
        <taxon>lamiids</taxon>
        <taxon>Solanales</taxon>
        <taxon>Solanaceae</taxon>
        <taxon>Solanoideae</taxon>
        <taxon>Solaneae</taxon>
        <taxon>Solanum</taxon>
    </lineage>
</organism>
<comment type="caution">
    <text evidence="1">The sequence shown here is derived from an EMBL/GenBank/DDBJ whole genome shotgun (WGS) entry which is preliminary data.</text>
</comment>
<gene>
    <name evidence="1" type="ORF">H5410_052621</name>
</gene>
<dbReference type="EMBL" id="JACXVP010000010">
    <property type="protein sequence ID" value="KAG5581994.1"/>
    <property type="molecule type" value="Genomic_DNA"/>
</dbReference>
<proteinExistence type="predicted"/>
<evidence type="ECO:0000313" key="1">
    <source>
        <dbReference type="EMBL" id="KAG5581994.1"/>
    </source>
</evidence>
<name>A0A9J5X204_SOLCO</name>
<protein>
    <recommendedName>
        <fullName evidence="3">DUF4283 domain-containing protein</fullName>
    </recommendedName>
</protein>
<sequence length="106" mass="12696">MRSFKWNPWFEPKVETTIGVAWISFPDLPLNFFAKNYDYIPKYCKECCLQGHDRHTCWALHLELYETRSKEEKNKKDKGDDVTVGTQREYKRVLMNGRIVGYKQTK</sequence>